<keyword evidence="3" id="KW-0731">Sigma factor</keyword>
<dbReference type="InterPro" id="IPR007630">
    <property type="entry name" value="RNA_pol_sigma70_r4"/>
</dbReference>
<evidence type="ECO:0000256" key="6">
    <source>
        <dbReference type="SAM" id="MobiDB-lite"/>
    </source>
</evidence>
<keyword evidence="4" id="KW-0238">DNA-binding</keyword>
<protein>
    <submittedName>
        <fullName evidence="9">RNA polymerase sigma factor</fullName>
    </submittedName>
</protein>
<dbReference type="InterPro" id="IPR013325">
    <property type="entry name" value="RNA_pol_sigma_r2"/>
</dbReference>
<dbReference type="Pfam" id="PF04542">
    <property type="entry name" value="Sigma70_r2"/>
    <property type="match status" value="1"/>
</dbReference>
<comment type="caution">
    <text evidence="9">The sequence shown here is derived from an EMBL/GenBank/DDBJ whole genome shotgun (WGS) entry which is preliminary data.</text>
</comment>
<evidence type="ECO:0000313" key="10">
    <source>
        <dbReference type="Proteomes" id="UP000321798"/>
    </source>
</evidence>
<accession>A0A512PHX6</accession>
<dbReference type="InterPro" id="IPR036388">
    <property type="entry name" value="WH-like_DNA-bd_sf"/>
</dbReference>
<evidence type="ECO:0000256" key="4">
    <source>
        <dbReference type="ARBA" id="ARBA00023125"/>
    </source>
</evidence>
<dbReference type="SUPFAM" id="SSF88659">
    <property type="entry name" value="Sigma3 and sigma4 domains of RNA polymerase sigma factors"/>
    <property type="match status" value="1"/>
</dbReference>
<dbReference type="Pfam" id="PF04545">
    <property type="entry name" value="Sigma70_r4"/>
    <property type="match status" value="1"/>
</dbReference>
<dbReference type="AlphaFoldDB" id="A0A512PHX6"/>
<dbReference type="Gene3D" id="1.10.10.10">
    <property type="entry name" value="Winged helix-like DNA-binding domain superfamily/Winged helix DNA-binding domain"/>
    <property type="match status" value="1"/>
</dbReference>
<name>A0A512PHX6_9CELL</name>
<feature type="domain" description="RNA polymerase sigma-70 region 4" evidence="8">
    <location>
        <begin position="165"/>
        <end position="212"/>
    </location>
</feature>
<dbReference type="Gene3D" id="1.10.1740.10">
    <property type="match status" value="1"/>
</dbReference>
<dbReference type="InterPro" id="IPR007627">
    <property type="entry name" value="RNA_pol_sigma70_r2"/>
</dbReference>
<dbReference type="GO" id="GO:0016987">
    <property type="term" value="F:sigma factor activity"/>
    <property type="evidence" value="ECO:0007669"/>
    <property type="project" value="UniProtKB-KW"/>
</dbReference>
<evidence type="ECO:0000256" key="1">
    <source>
        <dbReference type="ARBA" id="ARBA00010641"/>
    </source>
</evidence>
<dbReference type="InterPro" id="IPR039425">
    <property type="entry name" value="RNA_pol_sigma-70-like"/>
</dbReference>
<evidence type="ECO:0000256" key="3">
    <source>
        <dbReference type="ARBA" id="ARBA00023082"/>
    </source>
</evidence>
<feature type="domain" description="RNA polymerase sigma-70 region 2" evidence="7">
    <location>
        <begin position="59"/>
        <end position="126"/>
    </location>
</feature>
<feature type="region of interest" description="Disordered" evidence="6">
    <location>
        <begin position="13"/>
        <end position="39"/>
    </location>
</feature>
<evidence type="ECO:0000259" key="8">
    <source>
        <dbReference type="Pfam" id="PF04545"/>
    </source>
</evidence>
<keyword evidence="5" id="KW-0804">Transcription</keyword>
<dbReference type="GO" id="GO:0003677">
    <property type="term" value="F:DNA binding"/>
    <property type="evidence" value="ECO:0007669"/>
    <property type="project" value="UniProtKB-KW"/>
</dbReference>
<keyword evidence="2" id="KW-0805">Transcription regulation</keyword>
<sequence>MLRATVVLRRATGEEASVSPPLLARGGDEGREPDRDGDGVEELGAAFAAGDEAAVAEAYRRWGALVHTVALRSLGSRSDAEDVTQQVFTDAWRSRHRFDPTRSRLPAWLLGITRHAVADAHERRTRERRTQQAATLDAPPGPDTSTPGGAVDDRVVEQVVVTDELDRLGDPQRTILRLAFYEDLTHDQIAARLGLPLGTVKSHVRRSLARLRTRWEVDGAVR</sequence>
<evidence type="ECO:0000256" key="2">
    <source>
        <dbReference type="ARBA" id="ARBA00023015"/>
    </source>
</evidence>
<dbReference type="SUPFAM" id="SSF88946">
    <property type="entry name" value="Sigma2 domain of RNA polymerase sigma factors"/>
    <property type="match status" value="1"/>
</dbReference>
<organism evidence="9 10">
    <name type="scientific">Cellulomonas soli</name>
    <dbReference type="NCBI Taxonomy" id="931535"/>
    <lineage>
        <taxon>Bacteria</taxon>
        <taxon>Bacillati</taxon>
        <taxon>Actinomycetota</taxon>
        <taxon>Actinomycetes</taxon>
        <taxon>Micrococcales</taxon>
        <taxon>Cellulomonadaceae</taxon>
        <taxon>Cellulomonas</taxon>
    </lineage>
</organism>
<dbReference type="InterPro" id="IPR014284">
    <property type="entry name" value="RNA_pol_sigma-70_dom"/>
</dbReference>
<dbReference type="GO" id="GO:0006352">
    <property type="term" value="P:DNA-templated transcription initiation"/>
    <property type="evidence" value="ECO:0007669"/>
    <property type="project" value="InterPro"/>
</dbReference>
<evidence type="ECO:0000256" key="5">
    <source>
        <dbReference type="ARBA" id="ARBA00023163"/>
    </source>
</evidence>
<comment type="similarity">
    <text evidence="1">Belongs to the sigma-70 factor family. ECF subfamily.</text>
</comment>
<feature type="compositionally biased region" description="Basic and acidic residues" evidence="6">
    <location>
        <begin position="26"/>
        <end position="38"/>
    </location>
</feature>
<dbReference type="NCBIfam" id="TIGR02937">
    <property type="entry name" value="sigma70-ECF"/>
    <property type="match status" value="1"/>
</dbReference>
<evidence type="ECO:0000313" key="9">
    <source>
        <dbReference type="EMBL" id="GEP70804.1"/>
    </source>
</evidence>
<dbReference type="PANTHER" id="PTHR43133:SF62">
    <property type="entry name" value="RNA POLYMERASE SIGMA FACTOR SIGZ"/>
    <property type="match status" value="1"/>
</dbReference>
<dbReference type="CDD" id="cd06171">
    <property type="entry name" value="Sigma70_r4"/>
    <property type="match status" value="1"/>
</dbReference>
<feature type="compositionally biased region" description="Basic and acidic residues" evidence="6">
    <location>
        <begin position="119"/>
        <end position="130"/>
    </location>
</feature>
<keyword evidence="10" id="KW-1185">Reference proteome</keyword>
<reference evidence="9 10" key="1">
    <citation type="submission" date="2019-07" db="EMBL/GenBank/DDBJ databases">
        <title>Whole genome shotgun sequence of Cellulomonas soli NBRC 109434.</title>
        <authorList>
            <person name="Hosoyama A."/>
            <person name="Uohara A."/>
            <person name="Ohji S."/>
            <person name="Ichikawa N."/>
        </authorList>
    </citation>
    <scope>NUCLEOTIDE SEQUENCE [LARGE SCALE GENOMIC DNA]</scope>
    <source>
        <strain evidence="9 10">NBRC 109434</strain>
    </source>
</reference>
<evidence type="ECO:0000259" key="7">
    <source>
        <dbReference type="Pfam" id="PF04542"/>
    </source>
</evidence>
<dbReference type="EMBL" id="BKAL01000016">
    <property type="protein sequence ID" value="GEP70804.1"/>
    <property type="molecule type" value="Genomic_DNA"/>
</dbReference>
<dbReference type="InterPro" id="IPR013324">
    <property type="entry name" value="RNA_pol_sigma_r3/r4-like"/>
</dbReference>
<proteinExistence type="inferred from homology"/>
<feature type="region of interest" description="Disordered" evidence="6">
    <location>
        <begin position="119"/>
        <end position="151"/>
    </location>
</feature>
<gene>
    <name evidence="9" type="ORF">CSO01_35190</name>
</gene>
<dbReference type="Proteomes" id="UP000321798">
    <property type="component" value="Unassembled WGS sequence"/>
</dbReference>
<dbReference type="PANTHER" id="PTHR43133">
    <property type="entry name" value="RNA POLYMERASE ECF-TYPE SIGMA FACTO"/>
    <property type="match status" value="1"/>
</dbReference>